<name>A0A073IWT9_9RHOB</name>
<dbReference type="Pfam" id="PF13581">
    <property type="entry name" value="HATPase_c_2"/>
    <property type="match status" value="1"/>
</dbReference>
<dbReference type="PANTHER" id="PTHR43102">
    <property type="entry name" value="SLR1143 PROTEIN"/>
    <property type="match status" value="1"/>
</dbReference>
<dbReference type="RefSeq" id="WP_037928897.1">
    <property type="nucleotide sequence ID" value="NZ_CP054599.1"/>
</dbReference>
<dbReference type="InterPro" id="IPR029016">
    <property type="entry name" value="GAF-like_dom_sf"/>
</dbReference>
<evidence type="ECO:0000313" key="2">
    <source>
        <dbReference type="EMBL" id="KEJ94823.1"/>
    </source>
</evidence>
<gene>
    <name evidence="2" type="ORF">SUH3_05240</name>
</gene>
<dbReference type="InterPro" id="IPR036890">
    <property type="entry name" value="HATPase_C_sf"/>
</dbReference>
<dbReference type="Pfam" id="PF01590">
    <property type="entry name" value="GAF"/>
    <property type="match status" value="1"/>
</dbReference>
<proteinExistence type="predicted"/>
<dbReference type="Gene3D" id="3.30.565.10">
    <property type="entry name" value="Histidine kinase-like ATPase, C-terminal domain"/>
    <property type="match status" value="1"/>
</dbReference>
<dbReference type="Gene3D" id="3.30.450.40">
    <property type="match status" value="1"/>
</dbReference>
<dbReference type="EMBL" id="JAMD01000010">
    <property type="protein sequence ID" value="KEJ94823.1"/>
    <property type="molecule type" value="Genomic_DNA"/>
</dbReference>
<keyword evidence="3" id="KW-1185">Reference proteome</keyword>
<evidence type="ECO:0000313" key="3">
    <source>
        <dbReference type="Proteomes" id="UP000027746"/>
    </source>
</evidence>
<feature type="domain" description="GAF" evidence="1">
    <location>
        <begin position="25"/>
        <end position="167"/>
    </location>
</feature>
<dbReference type="InterPro" id="IPR003018">
    <property type="entry name" value="GAF"/>
</dbReference>
<dbReference type="SMART" id="SM00065">
    <property type="entry name" value="GAF"/>
    <property type="match status" value="1"/>
</dbReference>
<dbReference type="SUPFAM" id="SSF55781">
    <property type="entry name" value="GAF domain-like"/>
    <property type="match status" value="1"/>
</dbReference>
<dbReference type="OrthoDB" id="9816309at2"/>
<dbReference type="InterPro" id="IPR011495">
    <property type="entry name" value="Sig_transdc_His_kin_sub2_dim/P"/>
</dbReference>
<reference evidence="2 3" key="1">
    <citation type="submission" date="2014-01" db="EMBL/GenBank/DDBJ databases">
        <title>Sulfitobacter sp. H3 (MCCC 1A00686) Genome Sequencing.</title>
        <authorList>
            <person name="Lai Q."/>
            <person name="Hong Z."/>
        </authorList>
    </citation>
    <scope>NUCLEOTIDE SEQUENCE [LARGE SCALE GENOMIC DNA]</scope>
    <source>
        <strain evidence="2 3">H3</strain>
    </source>
</reference>
<dbReference type="SUPFAM" id="SSF55874">
    <property type="entry name" value="ATPase domain of HSP90 chaperone/DNA topoisomerase II/histidine kinase"/>
    <property type="match status" value="1"/>
</dbReference>
<sequence length="374" mass="41279">MRAQLHPKQSERLAHLRELGILDTEAESQFDEVVDLASKICDVPISLISLVDETRQWFKARVGLDAPQTDLDRSICSHVILQDDLVEICDTTLDLRTADNPLVMGEEHIRFYAGMPLISGEGLPIGTLCVLDTEPRVLTDLQRTTLRVLGAQLMRQMELRLALHQAAVLRDEIDHRVKNSLQTVASVVRMYKSRVDNAAAIEALSAVERRIDAVAMLHQELYQTSQSNRVSLAPYLVRVASLLEASAPSNVRLDMDVCEVQVESSTAANIGMIVSEFTANAIKHAFPGGRRGTVAITVEMSQDHSEMRVHCRDDGIGNANPAEETEVTRLGQRLMQAAALQIGAEFTLEARADGYHLNMQVPMKDAPNAELAAE</sequence>
<protein>
    <recommendedName>
        <fullName evidence="1">GAF domain-containing protein</fullName>
    </recommendedName>
</protein>
<accession>A0A073IWT9</accession>
<organism evidence="2 3">
    <name type="scientific">Pseudosulfitobacter pseudonitzschiae</name>
    <dbReference type="NCBI Taxonomy" id="1402135"/>
    <lineage>
        <taxon>Bacteria</taxon>
        <taxon>Pseudomonadati</taxon>
        <taxon>Pseudomonadota</taxon>
        <taxon>Alphaproteobacteria</taxon>
        <taxon>Rhodobacterales</taxon>
        <taxon>Roseobacteraceae</taxon>
        <taxon>Pseudosulfitobacter</taxon>
    </lineage>
</organism>
<dbReference type="GeneID" id="68869806"/>
<dbReference type="AlphaFoldDB" id="A0A073IWT9"/>
<evidence type="ECO:0000259" key="1">
    <source>
        <dbReference type="SMART" id="SM00065"/>
    </source>
</evidence>
<dbReference type="PANTHER" id="PTHR43102:SF2">
    <property type="entry name" value="GAF DOMAIN-CONTAINING PROTEIN"/>
    <property type="match status" value="1"/>
</dbReference>
<dbReference type="Proteomes" id="UP000027746">
    <property type="component" value="Unassembled WGS sequence"/>
</dbReference>
<dbReference type="InterPro" id="IPR003594">
    <property type="entry name" value="HATPase_dom"/>
</dbReference>
<comment type="caution">
    <text evidence="2">The sequence shown here is derived from an EMBL/GenBank/DDBJ whole genome shotgun (WGS) entry which is preliminary data.</text>
</comment>
<dbReference type="Pfam" id="PF07568">
    <property type="entry name" value="HisKA_2"/>
    <property type="match status" value="1"/>
</dbReference>